<dbReference type="InterPro" id="IPR032466">
    <property type="entry name" value="Metal_Hydrolase"/>
</dbReference>
<accession>A0A847S8K9</accession>
<evidence type="ECO:0000313" key="2">
    <source>
        <dbReference type="Proteomes" id="UP000587991"/>
    </source>
</evidence>
<dbReference type="RefSeq" id="WP_168875352.1">
    <property type="nucleotide sequence ID" value="NZ_JABAIM010000001.1"/>
</dbReference>
<dbReference type="Proteomes" id="UP000587991">
    <property type="component" value="Unassembled WGS sequence"/>
</dbReference>
<dbReference type="GO" id="GO:0006154">
    <property type="term" value="P:adenosine catabolic process"/>
    <property type="evidence" value="ECO:0007669"/>
    <property type="project" value="TreeGrafter"/>
</dbReference>
<organism evidence="1 2">
    <name type="scientific">Leeia aquatica</name>
    <dbReference type="NCBI Taxonomy" id="2725557"/>
    <lineage>
        <taxon>Bacteria</taxon>
        <taxon>Pseudomonadati</taxon>
        <taxon>Pseudomonadota</taxon>
        <taxon>Betaproteobacteria</taxon>
        <taxon>Neisseriales</taxon>
        <taxon>Leeiaceae</taxon>
        <taxon>Leeia</taxon>
    </lineage>
</organism>
<dbReference type="EMBL" id="JABAIM010000001">
    <property type="protein sequence ID" value="NLR73689.1"/>
    <property type="molecule type" value="Genomic_DNA"/>
</dbReference>
<sequence>MSTQAASIGSLLSALLLSDHRVLRRSWETPFTRPLEWSELREPTYLAYQPWAARFPDHVFDSAWRFLVSRQQPAQGALLTTINALIDEFLELRHGAVRIRRDLLGAWQQGVASRVSLLPIQAAADVSLGVGRYTLDGSFRLQPVSFDRGGSPWRRQVLPLLRPEEAAVADYVEREGLHETHLHLNGSTHAEICWLRAIRNPHTETREFVDAWTRGKNSGRIRELVGQANPDLTPQAFYLHLRAASRLRAWLVGAAEDRIAPDALLPASCQYLTAAANDEWSVGLREPAPSWRNESDIEDELTWMAGLITRLLQRPSMQLTRMFHTYLLLSNEYYRLLVQSEAQYGFDQFQKFTLTELREPAERDYLTRFHAIHGPRLATSTVGYLEGRFAPKDTPVKAYKLFKAILGGYLEYLRDTANIGHPRGKPARTLSALLTQLDGYFMRPDIQHRSVHRLTLVAHFIKQPWSLAQLHQAGPFRHYPLERQLRRVAGVLLSMLARWPRLQNWVRGIDAAANELHAPPDVFAPVFRVCRRAGLTRHTFHAGEDFRHLLSGIATMWEALTLLDLRDGDRIGHGTVMGIRPTLWLDRMPGTIILSRGEWMQGVLAAWQLLRDGPETQACAFRLQRELEEVAGQIFGHSLPARDVERAMALRGLSRYDLMQQQTGEENSHHTPLNEFWREEAELVRLTCKSQPQPVELLWKWLSDKNVQARTEELIAKEAHFLDAPTYVRLQQALMQHVADRGVLIETLPSSNVRISQYNNIDEHHSLRWMRVPGYVEEGDPEIMVCLGSDDPGIFAGDLETEFYLLYGALRRAGLGDSEALGRLRVLNERGRTYRFHHPILA</sequence>
<protein>
    <recommendedName>
        <fullName evidence="3">Adenosine deaminase</fullName>
    </recommendedName>
</protein>
<evidence type="ECO:0008006" key="3">
    <source>
        <dbReference type="Google" id="ProtNLM"/>
    </source>
</evidence>
<dbReference type="SUPFAM" id="SSF51556">
    <property type="entry name" value="Metallo-dependent hydrolases"/>
    <property type="match status" value="2"/>
</dbReference>
<dbReference type="PANTHER" id="PTHR11409">
    <property type="entry name" value="ADENOSINE DEAMINASE"/>
    <property type="match status" value="1"/>
</dbReference>
<dbReference type="GO" id="GO:0043103">
    <property type="term" value="P:hypoxanthine salvage"/>
    <property type="evidence" value="ECO:0007669"/>
    <property type="project" value="TreeGrafter"/>
</dbReference>
<dbReference type="AlphaFoldDB" id="A0A847S8K9"/>
<dbReference type="GO" id="GO:0005829">
    <property type="term" value="C:cytosol"/>
    <property type="evidence" value="ECO:0007669"/>
    <property type="project" value="TreeGrafter"/>
</dbReference>
<dbReference type="GO" id="GO:0046103">
    <property type="term" value="P:inosine biosynthetic process"/>
    <property type="evidence" value="ECO:0007669"/>
    <property type="project" value="TreeGrafter"/>
</dbReference>
<keyword evidence="2" id="KW-1185">Reference proteome</keyword>
<name>A0A847S8K9_9NEIS</name>
<dbReference type="PANTHER" id="PTHR11409:SF43">
    <property type="entry name" value="ADENOSINE DEAMINASE"/>
    <property type="match status" value="1"/>
</dbReference>
<reference evidence="1 2" key="1">
    <citation type="submission" date="2020-04" db="EMBL/GenBank/DDBJ databases">
        <title>Draft genome of Leeia sp. IMCC25680.</title>
        <authorList>
            <person name="Song J."/>
            <person name="Cho J.-C."/>
        </authorList>
    </citation>
    <scope>NUCLEOTIDE SEQUENCE [LARGE SCALE GENOMIC DNA]</scope>
    <source>
        <strain evidence="1 2">IMCC25680</strain>
    </source>
</reference>
<dbReference type="Gene3D" id="3.20.20.140">
    <property type="entry name" value="Metal-dependent hydrolases"/>
    <property type="match status" value="2"/>
</dbReference>
<comment type="caution">
    <text evidence="1">The sequence shown here is derived from an EMBL/GenBank/DDBJ whole genome shotgun (WGS) entry which is preliminary data.</text>
</comment>
<gene>
    <name evidence="1" type="ORF">HF682_00750</name>
</gene>
<dbReference type="InterPro" id="IPR006330">
    <property type="entry name" value="Ado/ade_deaminase"/>
</dbReference>
<proteinExistence type="predicted"/>
<dbReference type="GO" id="GO:0004000">
    <property type="term" value="F:adenosine deaminase activity"/>
    <property type="evidence" value="ECO:0007669"/>
    <property type="project" value="TreeGrafter"/>
</dbReference>
<evidence type="ECO:0000313" key="1">
    <source>
        <dbReference type="EMBL" id="NLR73689.1"/>
    </source>
</evidence>